<evidence type="ECO:0000256" key="1">
    <source>
        <dbReference type="ARBA" id="ARBA00004496"/>
    </source>
</evidence>
<sequence>MEKVLPSFLDRLQRCCGVEPGDGIVVACSGGADSTALLTLLVEAADRLGLRLQVAHLDHGLRLESGDDARFVAELAAGFDLPFFQRRVDVAEVAERMAENLEAAGRRLRREFLREVADRTGARFIALGHHRDDQAETVLFRLLRGSGSTGLRGMAWSDPPFIRPLLGFRRRQLRSLLRSQGISWREDASNRDLGRARNLLRHRVLPLLTELQPDVVDKLADFAARTAIDEDDWRRRVEAWLARHAAPEKEGLCLELPALRSCHEALRLRIWLAALRRVAGRQTDLTSVHLAACDNLLSGRPQAEIHLPSLWVGRRYQAILIRRRPPEPATSWEVFIDGPGRYMLPTGGELLVSVEEGPAGETGGVAEFALAETPFPLRARNRRPGDRFHPAGAPGGRKLKDFFIDAKIPRERRDALPLLLSDDTILWVVGLRRCEGRRPHAGAKTLKVAFSEGESG</sequence>
<keyword evidence="2 8" id="KW-0963">Cytoplasm</keyword>
<dbReference type="PANTHER" id="PTHR43033">
    <property type="entry name" value="TRNA(ILE)-LYSIDINE SYNTHASE-RELATED"/>
    <property type="match status" value="1"/>
</dbReference>
<name>A0A5D3WEI8_9BACT</name>
<dbReference type="NCBIfam" id="TIGR02433">
    <property type="entry name" value="lysidine_TilS_C"/>
    <property type="match status" value="1"/>
</dbReference>
<evidence type="ECO:0000256" key="7">
    <source>
        <dbReference type="ARBA" id="ARBA00048539"/>
    </source>
</evidence>
<dbReference type="GO" id="GO:0006400">
    <property type="term" value="P:tRNA modification"/>
    <property type="evidence" value="ECO:0007669"/>
    <property type="project" value="UniProtKB-UniRule"/>
</dbReference>
<dbReference type="InterPro" id="IPR012094">
    <property type="entry name" value="tRNA_Ile_lys_synt"/>
</dbReference>
<comment type="subcellular location">
    <subcellularLocation>
        <location evidence="1 8">Cytoplasm</location>
    </subcellularLocation>
</comment>
<dbReference type="InterPro" id="IPR011063">
    <property type="entry name" value="TilS/TtcA_N"/>
</dbReference>
<dbReference type="OrthoDB" id="9807403at2"/>
<dbReference type="SMART" id="SM00977">
    <property type="entry name" value="TilS_C"/>
    <property type="match status" value="1"/>
</dbReference>
<keyword evidence="4 8" id="KW-0819">tRNA processing</keyword>
<reference evidence="10 11" key="1">
    <citation type="submission" date="2019-07" db="EMBL/GenBank/DDBJ databases">
        <title>Genomic Encyclopedia of Type Strains, Phase IV (KMG-IV): sequencing the most valuable type-strain genomes for metagenomic binning, comparative biology and taxonomic classification.</title>
        <authorList>
            <person name="Goeker M."/>
        </authorList>
    </citation>
    <scope>NUCLEOTIDE SEQUENCE [LARGE SCALE GENOMIC DNA]</scope>
    <source>
        <strain evidence="10 11">SS015</strain>
    </source>
</reference>
<comment type="catalytic activity">
    <reaction evidence="7 8">
        <text>cytidine(34) in tRNA(Ile2) + L-lysine + ATP = lysidine(34) in tRNA(Ile2) + AMP + diphosphate + H(+)</text>
        <dbReference type="Rhea" id="RHEA:43744"/>
        <dbReference type="Rhea" id="RHEA-COMP:10625"/>
        <dbReference type="Rhea" id="RHEA-COMP:10670"/>
        <dbReference type="ChEBI" id="CHEBI:15378"/>
        <dbReference type="ChEBI" id="CHEBI:30616"/>
        <dbReference type="ChEBI" id="CHEBI:32551"/>
        <dbReference type="ChEBI" id="CHEBI:33019"/>
        <dbReference type="ChEBI" id="CHEBI:82748"/>
        <dbReference type="ChEBI" id="CHEBI:83665"/>
        <dbReference type="ChEBI" id="CHEBI:456215"/>
        <dbReference type="EC" id="6.3.4.19"/>
    </reaction>
</comment>
<comment type="domain">
    <text evidence="8">The N-terminal region contains the highly conserved SGGXDS motif, predicted to be a P-loop motif involved in ATP binding.</text>
</comment>
<evidence type="ECO:0000313" key="11">
    <source>
        <dbReference type="Proteomes" id="UP000324159"/>
    </source>
</evidence>
<evidence type="ECO:0000256" key="6">
    <source>
        <dbReference type="ARBA" id="ARBA00022840"/>
    </source>
</evidence>
<dbReference type="SUPFAM" id="SSF56037">
    <property type="entry name" value="PheT/TilS domain"/>
    <property type="match status" value="1"/>
</dbReference>
<keyword evidence="5 8" id="KW-0547">Nucleotide-binding</keyword>
<feature type="binding site" evidence="8">
    <location>
        <begin position="29"/>
        <end position="34"/>
    </location>
    <ligand>
        <name>ATP</name>
        <dbReference type="ChEBI" id="CHEBI:30616"/>
    </ligand>
</feature>
<dbReference type="Pfam" id="PF11734">
    <property type="entry name" value="TilS_C"/>
    <property type="match status" value="1"/>
</dbReference>
<organism evidence="10 11">
    <name type="scientific">Geothermobacter ehrlichii</name>
    <dbReference type="NCBI Taxonomy" id="213224"/>
    <lineage>
        <taxon>Bacteria</taxon>
        <taxon>Pseudomonadati</taxon>
        <taxon>Thermodesulfobacteriota</taxon>
        <taxon>Desulfuromonadia</taxon>
        <taxon>Desulfuromonadales</taxon>
        <taxon>Geothermobacteraceae</taxon>
        <taxon>Geothermobacter</taxon>
    </lineage>
</organism>
<dbReference type="Proteomes" id="UP000324159">
    <property type="component" value="Unassembled WGS sequence"/>
</dbReference>
<keyword evidence="6 8" id="KW-0067">ATP-binding</keyword>
<evidence type="ECO:0000259" key="9">
    <source>
        <dbReference type="SMART" id="SM00977"/>
    </source>
</evidence>
<dbReference type="SUPFAM" id="SSF82829">
    <property type="entry name" value="MesJ substrate recognition domain-like"/>
    <property type="match status" value="1"/>
</dbReference>
<dbReference type="EC" id="6.3.4.19" evidence="8"/>
<comment type="similarity">
    <text evidence="8">Belongs to the tRNA(Ile)-lysidine synthase family.</text>
</comment>
<evidence type="ECO:0000313" key="10">
    <source>
        <dbReference type="EMBL" id="TYO95685.1"/>
    </source>
</evidence>
<keyword evidence="3 8" id="KW-0436">Ligase</keyword>
<evidence type="ECO:0000256" key="3">
    <source>
        <dbReference type="ARBA" id="ARBA00022598"/>
    </source>
</evidence>
<evidence type="ECO:0000256" key="4">
    <source>
        <dbReference type="ARBA" id="ARBA00022694"/>
    </source>
</evidence>
<protein>
    <recommendedName>
        <fullName evidence="8">tRNA(Ile)-lysidine synthase</fullName>
        <ecNumber evidence="8">6.3.4.19</ecNumber>
    </recommendedName>
    <alternativeName>
        <fullName evidence="8">tRNA(Ile)-2-lysyl-cytidine synthase</fullName>
    </alternativeName>
    <alternativeName>
        <fullName evidence="8">tRNA(Ile)-lysidine synthetase</fullName>
    </alternativeName>
</protein>
<dbReference type="InterPro" id="IPR012796">
    <property type="entry name" value="Lysidine-tRNA-synth_C"/>
</dbReference>
<gene>
    <name evidence="8" type="primary">tilS</name>
    <name evidence="10" type="ORF">EDC39_11823</name>
</gene>
<dbReference type="RefSeq" id="WP_148897069.1">
    <property type="nucleotide sequence ID" value="NZ_VNIB01000018.1"/>
</dbReference>
<dbReference type="GO" id="GO:0032267">
    <property type="term" value="F:tRNA(Ile)-lysidine synthase activity"/>
    <property type="evidence" value="ECO:0007669"/>
    <property type="project" value="UniProtKB-EC"/>
</dbReference>
<feature type="domain" description="Lysidine-tRNA(Ile) synthetase C-terminal" evidence="9">
    <location>
        <begin position="377"/>
        <end position="448"/>
    </location>
</feature>
<dbReference type="GO" id="GO:0005524">
    <property type="term" value="F:ATP binding"/>
    <property type="evidence" value="ECO:0007669"/>
    <property type="project" value="UniProtKB-UniRule"/>
</dbReference>
<dbReference type="CDD" id="cd01992">
    <property type="entry name" value="TilS_N"/>
    <property type="match status" value="1"/>
</dbReference>
<dbReference type="HAMAP" id="MF_01161">
    <property type="entry name" value="tRNA_Ile_lys_synt"/>
    <property type="match status" value="1"/>
</dbReference>
<dbReference type="InterPro" id="IPR012795">
    <property type="entry name" value="tRNA_Ile_lys_synt_N"/>
</dbReference>
<dbReference type="Pfam" id="PF01171">
    <property type="entry name" value="ATP_bind_3"/>
    <property type="match status" value="1"/>
</dbReference>
<dbReference type="PANTHER" id="PTHR43033:SF1">
    <property type="entry name" value="TRNA(ILE)-LYSIDINE SYNTHASE-RELATED"/>
    <property type="match status" value="1"/>
</dbReference>
<evidence type="ECO:0000256" key="5">
    <source>
        <dbReference type="ARBA" id="ARBA00022741"/>
    </source>
</evidence>
<proteinExistence type="inferred from homology"/>
<dbReference type="AlphaFoldDB" id="A0A5D3WEI8"/>
<keyword evidence="11" id="KW-1185">Reference proteome</keyword>
<comment type="caution">
    <text evidence="10">The sequence shown here is derived from an EMBL/GenBank/DDBJ whole genome shotgun (WGS) entry which is preliminary data.</text>
</comment>
<accession>A0A5D3WEI8</accession>
<dbReference type="SUPFAM" id="SSF52402">
    <property type="entry name" value="Adenine nucleotide alpha hydrolases-like"/>
    <property type="match status" value="1"/>
</dbReference>
<dbReference type="InterPro" id="IPR014729">
    <property type="entry name" value="Rossmann-like_a/b/a_fold"/>
</dbReference>
<evidence type="ECO:0000256" key="8">
    <source>
        <dbReference type="HAMAP-Rule" id="MF_01161"/>
    </source>
</evidence>
<dbReference type="GO" id="GO:0005737">
    <property type="term" value="C:cytoplasm"/>
    <property type="evidence" value="ECO:0007669"/>
    <property type="project" value="UniProtKB-SubCell"/>
</dbReference>
<comment type="function">
    <text evidence="8">Ligates lysine onto the cytidine present at position 34 of the AUA codon-specific tRNA(Ile) that contains the anticodon CAU, in an ATP-dependent manner. Cytidine is converted to lysidine, thus changing the amino acid specificity of the tRNA from methionine to isoleucine.</text>
</comment>
<dbReference type="EMBL" id="VNIB01000018">
    <property type="protein sequence ID" value="TYO95685.1"/>
    <property type="molecule type" value="Genomic_DNA"/>
</dbReference>
<evidence type="ECO:0000256" key="2">
    <source>
        <dbReference type="ARBA" id="ARBA00022490"/>
    </source>
</evidence>
<dbReference type="NCBIfam" id="TIGR02432">
    <property type="entry name" value="lysidine_TilS_N"/>
    <property type="match status" value="1"/>
</dbReference>
<dbReference type="Gene3D" id="3.40.50.620">
    <property type="entry name" value="HUPs"/>
    <property type="match status" value="1"/>
</dbReference>